<comment type="caution">
    <text evidence="3">The sequence shown here is derived from an EMBL/GenBank/DDBJ whole genome shotgun (WGS) entry which is preliminary data.</text>
</comment>
<dbReference type="Proteomes" id="UP000192801">
    <property type="component" value="Unassembled WGS sequence"/>
</dbReference>
<feature type="non-terminal residue" evidence="3">
    <location>
        <position position="325"/>
    </location>
</feature>
<dbReference type="GO" id="GO:0005576">
    <property type="term" value="C:extracellular region"/>
    <property type="evidence" value="ECO:0007669"/>
    <property type="project" value="TreeGrafter"/>
</dbReference>
<sequence>MTATPVRRTRWARSTMAAALATMLAGCGGGLEALPLPAPGHVNAPITIVAAFANAMNLPAKAKVKLNGADIGEVESIRAKDFTAYVTMRIESSVPLYTDATAELRSATPLGDIFVAIRQKPVPGQGERRLHNDDSIALSATTSASTVEDVLTSAALLVNGGAIRRLVTVVNGAGHALGGRGAKLADLLHESNTLVSRLNTRSAQIDDALRSTSDLAATLASRQTTLEDGISASVPALAVIDDSITTLTDLASGLGRITKQLTRFHRLRFTLGSVTMPLNSAASAFRSAIMLRVSVPCMDGNRVSCLVIRPRPEARSVSVVMLSSI</sequence>
<dbReference type="InterPro" id="IPR052336">
    <property type="entry name" value="MlaD_Phospholipid_Transporter"/>
</dbReference>
<feature type="chain" id="PRO_5039057384" description="Mce/MlaD domain-containing protein" evidence="1">
    <location>
        <begin position="34"/>
        <end position="325"/>
    </location>
</feature>
<dbReference type="EMBL" id="MVHS01000015">
    <property type="protein sequence ID" value="ORA71229.1"/>
    <property type="molecule type" value="Genomic_DNA"/>
</dbReference>
<dbReference type="PANTHER" id="PTHR33371">
    <property type="entry name" value="INTERMEMBRANE PHOSPHOLIPID TRANSPORT SYSTEM BINDING PROTEIN MLAD-RELATED"/>
    <property type="match status" value="1"/>
</dbReference>
<evidence type="ECO:0000313" key="4">
    <source>
        <dbReference type="Proteomes" id="UP000192801"/>
    </source>
</evidence>
<dbReference type="RefSeq" id="WP_083030439.1">
    <property type="nucleotide sequence ID" value="NZ_MVHS01000015.1"/>
</dbReference>
<proteinExistence type="predicted"/>
<protein>
    <recommendedName>
        <fullName evidence="2">Mce/MlaD domain-containing protein</fullName>
    </recommendedName>
</protein>
<organism evidence="3 4">
    <name type="scientific">Mycolicibacterium insubricum</name>
    <dbReference type="NCBI Taxonomy" id="444597"/>
    <lineage>
        <taxon>Bacteria</taxon>
        <taxon>Bacillati</taxon>
        <taxon>Actinomycetota</taxon>
        <taxon>Actinomycetes</taxon>
        <taxon>Mycobacteriales</taxon>
        <taxon>Mycobacteriaceae</taxon>
        <taxon>Mycolicibacterium</taxon>
    </lineage>
</organism>
<dbReference type="Pfam" id="PF02470">
    <property type="entry name" value="MlaD"/>
    <property type="match status" value="1"/>
</dbReference>
<dbReference type="STRING" id="444597.BST26_09075"/>
<feature type="signal peptide" evidence="1">
    <location>
        <begin position="1"/>
        <end position="33"/>
    </location>
</feature>
<dbReference type="PANTHER" id="PTHR33371:SF15">
    <property type="entry name" value="LIPOPROTEIN LPRN"/>
    <property type="match status" value="1"/>
</dbReference>
<feature type="domain" description="Mce/MlaD" evidence="2">
    <location>
        <begin position="45"/>
        <end position="118"/>
    </location>
</feature>
<reference evidence="3 4" key="1">
    <citation type="submission" date="2016-12" db="EMBL/GenBank/DDBJ databases">
        <title>The new phylogeny of genus Mycobacterium.</title>
        <authorList>
            <person name="Tortoli E."/>
            <person name="Trovato A."/>
            <person name="Cirillo D.M."/>
        </authorList>
    </citation>
    <scope>NUCLEOTIDE SEQUENCE [LARGE SCALE GENOMIC DNA]</scope>
    <source>
        <strain evidence="3 4">DSM 45130</strain>
    </source>
</reference>
<dbReference type="OrthoDB" id="4368973at2"/>
<evidence type="ECO:0000313" key="3">
    <source>
        <dbReference type="EMBL" id="ORA71229.1"/>
    </source>
</evidence>
<accession>A0A1X0DGD6</accession>
<keyword evidence="1" id="KW-0732">Signal</keyword>
<name>A0A1X0DGD6_9MYCO</name>
<evidence type="ECO:0000259" key="2">
    <source>
        <dbReference type="Pfam" id="PF02470"/>
    </source>
</evidence>
<gene>
    <name evidence="3" type="ORF">BST26_09075</name>
</gene>
<keyword evidence="4" id="KW-1185">Reference proteome</keyword>
<dbReference type="PROSITE" id="PS51257">
    <property type="entry name" value="PROKAR_LIPOPROTEIN"/>
    <property type="match status" value="1"/>
</dbReference>
<dbReference type="InterPro" id="IPR003399">
    <property type="entry name" value="Mce/MlaD"/>
</dbReference>
<evidence type="ECO:0000256" key="1">
    <source>
        <dbReference type="SAM" id="SignalP"/>
    </source>
</evidence>
<dbReference type="AlphaFoldDB" id="A0A1X0DGD6"/>